<evidence type="ECO:0000313" key="7">
    <source>
        <dbReference type="Proteomes" id="UP000306509"/>
    </source>
</evidence>
<evidence type="ECO:0000256" key="2">
    <source>
        <dbReference type="ARBA" id="ARBA00012652"/>
    </source>
</evidence>
<dbReference type="SMART" id="SM00635">
    <property type="entry name" value="BID_2"/>
    <property type="match status" value="4"/>
</dbReference>
<evidence type="ECO:0000256" key="4">
    <source>
        <dbReference type="ARBA" id="ARBA00023295"/>
    </source>
</evidence>
<evidence type="ECO:0000313" key="6">
    <source>
        <dbReference type="EMBL" id="TLD02946.1"/>
    </source>
</evidence>
<reference evidence="6 7" key="1">
    <citation type="journal article" date="2019" name="Anaerobe">
        <title>Detection of Robinsoniella peoriensis in multiple bone samples of a trauma patient.</title>
        <authorList>
            <person name="Schrottner P."/>
            <person name="Hartwich K."/>
            <person name="Bunk B."/>
            <person name="Schober I."/>
            <person name="Helbig S."/>
            <person name="Rudolph W.W."/>
            <person name="Gunzer F."/>
        </authorList>
    </citation>
    <scope>NUCLEOTIDE SEQUENCE [LARGE SCALE GENOMIC DNA]</scope>
    <source>
        <strain evidence="6 7">DSM 106044</strain>
    </source>
</reference>
<dbReference type="InterPro" id="IPR008979">
    <property type="entry name" value="Galactose-bd-like_sf"/>
</dbReference>
<dbReference type="Pfam" id="PF08531">
    <property type="entry name" value="Bac_rhamnosid_N"/>
    <property type="match status" value="1"/>
</dbReference>
<organism evidence="6 7">
    <name type="scientific">Robinsoniella peoriensis</name>
    <dbReference type="NCBI Taxonomy" id="180332"/>
    <lineage>
        <taxon>Bacteria</taxon>
        <taxon>Bacillati</taxon>
        <taxon>Bacillota</taxon>
        <taxon>Clostridia</taxon>
        <taxon>Lachnospirales</taxon>
        <taxon>Lachnospiraceae</taxon>
        <taxon>Robinsoniella</taxon>
    </lineage>
</organism>
<feature type="domain" description="BIG2" evidence="5">
    <location>
        <begin position="1998"/>
        <end position="2073"/>
    </location>
</feature>
<dbReference type="GO" id="GO:0030596">
    <property type="term" value="F:alpha-L-rhamnosidase activity"/>
    <property type="evidence" value="ECO:0007669"/>
    <property type="project" value="UniProtKB-EC"/>
</dbReference>
<evidence type="ECO:0000256" key="3">
    <source>
        <dbReference type="ARBA" id="ARBA00022801"/>
    </source>
</evidence>
<dbReference type="Pfam" id="PF17390">
    <property type="entry name" value="Bac_rhamnosid_C"/>
    <property type="match status" value="1"/>
</dbReference>
<dbReference type="InterPro" id="IPR016007">
    <property type="entry name" value="Alpha_rhamnosid"/>
</dbReference>
<feature type="domain" description="BIG2" evidence="5">
    <location>
        <begin position="1916"/>
        <end position="1992"/>
    </location>
</feature>
<keyword evidence="3 6" id="KW-0378">Hydrolase</keyword>
<feature type="domain" description="BIG2" evidence="5">
    <location>
        <begin position="1584"/>
        <end position="1661"/>
    </location>
</feature>
<dbReference type="Pfam" id="PF02368">
    <property type="entry name" value="Big_2"/>
    <property type="match status" value="3"/>
</dbReference>
<dbReference type="SUPFAM" id="SSF49373">
    <property type="entry name" value="Invasin/intimin cell-adhesion fragments"/>
    <property type="match status" value="4"/>
</dbReference>
<dbReference type="SUPFAM" id="SSF49785">
    <property type="entry name" value="Galactose-binding domain-like"/>
    <property type="match status" value="1"/>
</dbReference>
<dbReference type="Pfam" id="PF00754">
    <property type="entry name" value="F5_F8_type_C"/>
    <property type="match status" value="1"/>
</dbReference>
<keyword evidence="7" id="KW-1185">Reference proteome</keyword>
<dbReference type="InterPro" id="IPR008964">
    <property type="entry name" value="Invasin/intimin_cell_adhesion"/>
</dbReference>
<feature type="domain" description="BIG2" evidence="5">
    <location>
        <begin position="1834"/>
        <end position="1910"/>
    </location>
</feature>
<dbReference type="Pfam" id="PF17389">
    <property type="entry name" value="Bac_rhamnosid6H"/>
    <property type="match status" value="1"/>
</dbReference>
<dbReference type="RefSeq" id="WP_138001547.1">
    <property type="nucleotide sequence ID" value="NZ_QGQD01000004.1"/>
</dbReference>
<dbReference type="Gene3D" id="2.60.40.1080">
    <property type="match status" value="4"/>
</dbReference>
<dbReference type="InterPro" id="IPR012341">
    <property type="entry name" value="6hp_glycosidase-like_sf"/>
</dbReference>
<proteinExistence type="predicted"/>
<dbReference type="PANTHER" id="PTHR33307">
    <property type="entry name" value="ALPHA-RHAMNOSIDASE (EUROFUNG)"/>
    <property type="match status" value="1"/>
</dbReference>
<sequence precursor="true">MRGWKRFISGILTMVLMITSILPMTVTAAENLTPGHEFTADWIWSNDAREAGQWMSFRKTFDLEKVPEKVEAYIAADSKYWLWINGEMAVFEGMVKTGPNRSDMYYDKEDIAKFLKEGKNTIAVQVVYFGKSGYGFKDSGKPGFLFDADFGEGALKEGTKIVSDTSWKAVKDPAYGKHDMDSNYRLAEPNIMYDANAELTGWQGTEFNDSKWENAVIQAKAGEAPYNDLWERPIPQLKVDDVVRYTADGTDGTGTWKEEYIDSSANDVFTALELPDEYNVSLTFMVDPLSTTGSNAPFAGSMGLAVNMKDDNNFYMPQVSMADLNGMQSKDYANYKPHIHINGGWDVKGPYDISSLIPGDKRFNTKHTMTVSVDANGFDATVDGAVMERVNTTALKGGSIGFRNDNMEKVRIYSLEVKSADNSTVLFKDNFDKDKLGKRMTQFKKLSGAVDPQIKEDENGNHYLSQTNAIIQAGTVKLGEGVKRYTIRNATNLQGTPYLKVKSAAGKRIDMYTDTWKEPAGNGNSVRHAYITKDGEQEFEALGWVNGYDVYFEIPESVEVLELGFRPSTYNTEPVGSFTSEDEDLNLLYKKSYDTLLVTMRDNYMDCPDRERAQWWGDAVNEMQMAFYAMDSNAGLLYKKALNQVLGWKNAAGQLPTTAPNGIDAISELPMQALAGVMSFWQYYMYSGDAQPMTDGYDSLLAYLKLWSLESDGFVSHRGGTWDWMDWGNNPDGKIIEQEWYYIAAQSVLNMAQTLGKPAADIEFLEDRMYSIKSKFDKAFWDKSKNAYYRSTGSGKADDRANALAVYAGLAPAGRYADIEKLLETQMESSPYMEKYVLEALYMMGYDDEAMARTKTRYKEMIEDEFPTLWEFWDKNAGTRNHAWSGGPLTMMYMFNAGITPLTPAYESFQVRPQTAGLKDINAEIPSPNGDIAVTVKETDTDITLGVTVPEGSKSADIYVPRIEGKQTMIQLGDQTIYADGSVLDLPDGVTYKDEDNEYVAFTVESGTYSFVSSEYTGEEKEQYDVNVKVVGQGTIQVNGSDITVPYQSQVNKGEKVTVTAAPAEGWVIQKITGTYPEIISDENSKVPYTKEITVDRNVNFTAVFTEIPKERHVLTVDANGLEYAANVKINGVEKRIPFAGAFKEGQEVTIEAEVLLPLNYEFSGWSTETGITDGNTTTVTIGREDVDVSFELTEKVEKITPVIVTVADKPEGGGSWDKSNLVDGQRISTNESNGFTSQTYSTKDISKDPHNIVLDLGEVKSVNQVALFPRTNAAAGDNLSCAFPECFKIYVSADNKNWQLVRSVVDQPNPRFKEQVYSFASHDARYIKIITTILGDVATDEGSPTNFRVQLAEIEVYSNPEVTLPSKDALINVLKEADDVRKTEKYLEATLATQEIFDEAYNTAQAVLEEEDADADKVNGAELGMRNAIDGLIPAPKPITLVDEVNGISIYAEAGVLPDNVELRTALIEAGHEKNETVTEAMKDVTDEFTAFDITLWADNVELTLGENHVTAAMKVPAGYDTGKLALFYVSGDGEKTELSFTYTDSNKTDIRFQADLLGSYVLADGAGEGGDLATLSTIKASALKPSMLWDETTKVSQIMAYDTRGQIVDLTNAVITYDTSNGNVAAVDETGLITAKNTGTAKIFVNVTLDEMQASGYVRVTSAEPQIINPVKAEAGKDSITLQTADGYEYALWTGNTGLVFTENPVFTGLNPATEYVFYQRIAANENHTAGNLSEALSITTDKEMMTGTISLSGTAKEGETLTVNTSGIQNPKNLVYVWKRGDQGIQGANGTSYKLTKSDVGQKISVVVTSEIMAGIFTATTTEAVKPAEVTVTGVTLDKTSMTLEKGKSAVLNAAVVPANATNQAVTFKSSKTSVVTVSQSGKVSAKKAGTAVITAVSANGKTAVCKVTVTQRPTGVKLNRTSKILGVKETYTLKPTLKPYYASNKKYTWTSSNKKVVKVNSKGKLTAVKEGTATITVKTSNGKKAICKITVRKAPVKLTLNEKSKTLKAGRTFALKAKRSSKSAGKITYISSNHKIATVNSKGVIKAVKKGQTIVTAKLYNGKSAQIKITVK</sequence>
<dbReference type="Gene3D" id="2.60.120.260">
    <property type="entry name" value="Galactose-binding domain-like"/>
    <property type="match status" value="2"/>
</dbReference>
<dbReference type="InterPro" id="IPR008928">
    <property type="entry name" value="6-hairpin_glycosidase_sf"/>
</dbReference>
<dbReference type="InterPro" id="IPR035396">
    <property type="entry name" value="Bac_rhamnosid6H"/>
</dbReference>
<dbReference type="Gene3D" id="2.60.420.10">
    <property type="entry name" value="Maltose phosphorylase, domain 3"/>
    <property type="match status" value="1"/>
</dbReference>
<name>A0A4U8QS15_9FIRM</name>
<dbReference type="Proteomes" id="UP000306509">
    <property type="component" value="Unassembled WGS sequence"/>
</dbReference>
<dbReference type="InterPro" id="IPR035398">
    <property type="entry name" value="Bac_rhamnosid_C"/>
</dbReference>
<evidence type="ECO:0000256" key="1">
    <source>
        <dbReference type="ARBA" id="ARBA00001445"/>
    </source>
</evidence>
<accession>A0A4U8QS15</accession>
<dbReference type="EMBL" id="QGQD01000004">
    <property type="protein sequence ID" value="TLD02946.1"/>
    <property type="molecule type" value="Genomic_DNA"/>
</dbReference>
<dbReference type="Gene3D" id="2.60.120.560">
    <property type="entry name" value="Exo-inulinase, domain 1"/>
    <property type="match status" value="1"/>
</dbReference>
<protein>
    <recommendedName>
        <fullName evidence="2">alpha-L-rhamnosidase</fullName>
        <ecNumber evidence="2">3.2.1.40</ecNumber>
    </recommendedName>
</protein>
<comment type="caution">
    <text evidence="6">The sequence shown here is derived from an EMBL/GenBank/DDBJ whole genome shotgun (WGS) entry which is preliminary data.</text>
</comment>
<comment type="catalytic activity">
    <reaction evidence="1">
        <text>Hydrolysis of terminal non-reducing alpha-L-rhamnose residues in alpha-L-rhamnosides.</text>
        <dbReference type="EC" id="3.2.1.40"/>
    </reaction>
</comment>
<dbReference type="Gene3D" id="1.50.10.10">
    <property type="match status" value="1"/>
</dbReference>
<dbReference type="STRING" id="180332.GCA_000797495_02198"/>
<dbReference type="SUPFAM" id="SSF48208">
    <property type="entry name" value="Six-hairpin glycosidases"/>
    <property type="match status" value="1"/>
</dbReference>
<dbReference type="InterPro" id="IPR044060">
    <property type="entry name" value="Bacterial_rp_domain"/>
</dbReference>
<dbReference type="InterPro" id="IPR000421">
    <property type="entry name" value="FA58C"/>
</dbReference>
<dbReference type="GO" id="GO:0005975">
    <property type="term" value="P:carbohydrate metabolic process"/>
    <property type="evidence" value="ECO:0007669"/>
    <property type="project" value="InterPro"/>
</dbReference>
<dbReference type="Gene3D" id="2.60.40.2700">
    <property type="match status" value="1"/>
</dbReference>
<evidence type="ECO:0000259" key="5">
    <source>
        <dbReference type="SMART" id="SM00635"/>
    </source>
</evidence>
<gene>
    <name evidence="6" type="primary">cgkA_2</name>
    <name evidence="6" type="ORF">DSM106044_00175</name>
</gene>
<dbReference type="InterPro" id="IPR003343">
    <property type="entry name" value="Big_2"/>
</dbReference>
<dbReference type="Pfam" id="PF18998">
    <property type="entry name" value="Flg_new_2"/>
    <property type="match status" value="1"/>
</dbReference>
<dbReference type="PANTHER" id="PTHR33307:SF6">
    <property type="entry name" value="ALPHA-RHAMNOSIDASE (EUROFUNG)-RELATED"/>
    <property type="match status" value="1"/>
</dbReference>
<dbReference type="EC" id="3.2.1.40" evidence="2"/>
<dbReference type="Pfam" id="PF07554">
    <property type="entry name" value="FIVAR"/>
    <property type="match status" value="1"/>
</dbReference>
<keyword evidence="4 6" id="KW-0326">Glycosidase</keyword>
<dbReference type="InterPro" id="IPR013737">
    <property type="entry name" value="Bac_rhamnosid_N"/>
</dbReference>